<evidence type="ECO:0000313" key="2">
    <source>
        <dbReference type="Proteomes" id="UP000832011"/>
    </source>
</evidence>
<dbReference type="RefSeq" id="WP_058356574.1">
    <property type="nucleotide sequence ID" value="NZ_CABKVG010000009.1"/>
</dbReference>
<accession>A0ABY4E3I8</accession>
<reference evidence="1 2" key="1">
    <citation type="journal article" date="2022" name="Res Sq">
        <title>Evolution of multicellular longitudinally dividing oral cavity symbionts (Neisseriaceae).</title>
        <authorList>
            <person name="Nyongesa S."/>
            <person name="Weber P."/>
            <person name="Bernet E."/>
            <person name="Pullido F."/>
            <person name="Nieckarz M."/>
            <person name="Delaby M."/>
            <person name="Nieves C."/>
            <person name="Viehboeck T."/>
            <person name="Krause N."/>
            <person name="Rivera-Millot A."/>
            <person name="Nakamura A."/>
            <person name="Vischer N."/>
            <person name="VanNieuwenhze M."/>
            <person name="Brun Y."/>
            <person name="Cava F."/>
            <person name="Bulgheresi S."/>
            <person name="Veyrier F."/>
        </authorList>
    </citation>
    <scope>NUCLEOTIDE SEQUENCE [LARGE SCALE GENOMIC DNA]</scope>
    <source>
        <strain evidence="1 2">SN4</strain>
    </source>
</reference>
<sequence>MSEVIQSPAAEAISKAAHAYWDEVAAIKDKYNFYPESIDHLTLSEMDTIQRIGGAEMLNALNRFNTAIESHMPCLMACEVAASTALATACLENFTTIFKAMNFYFELRKQQADALFANAIPANTGLNS</sequence>
<keyword evidence="2" id="KW-1185">Reference proteome</keyword>
<dbReference type="EMBL" id="CP091511">
    <property type="protein sequence ID" value="UOO87987.1"/>
    <property type="molecule type" value="Genomic_DNA"/>
</dbReference>
<gene>
    <name evidence="1" type="ORF">LVJ82_10830</name>
</gene>
<dbReference type="Proteomes" id="UP000832011">
    <property type="component" value="Chromosome"/>
</dbReference>
<proteinExistence type="predicted"/>
<evidence type="ECO:0000313" key="1">
    <source>
        <dbReference type="EMBL" id="UOO87987.1"/>
    </source>
</evidence>
<name>A0ABY4E3I8_9NEIS</name>
<organism evidence="1 2">
    <name type="scientific">Vitreoscilla massiliensis</name>
    <dbReference type="NCBI Taxonomy" id="1689272"/>
    <lineage>
        <taxon>Bacteria</taxon>
        <taxon>Pseudomonadati</taxon>
        <taxon>Pseudomonadota</taxon>
        <taxon>Betaproteobacteria</taxon>
        <taxon>Neisseriales</taxon>
        <taxon>Neisseriaceae</taxon>
        <taxon>Vitreoscilla</taxon>
    </lineage>
</organism>
<protein>
    <submittedName>
        <fullName evidence="1">Uncharacterized protein</fullName>
    </submittedName>
</protein>